<feature type="region of interest" description="Disordered" evidence="2">
    <location>
        <begin position="1"/>
        <end position="35"/>
    </location>
</feature>
<accession>A0A8J2T2E5</accession>
<evidence type="ECO:0000256" key="2">
    <source>
        <dbReference type="SAM" id="MobiDB-lite"/>
    </source>
</evidence>
<dbReference type="InterPro" id="IPR019734">
    <property type="entry name" value="TPR_rpt"/>
</dbReference>
<evidence type="ECO:0000313" key="4">
    <source>
        <dbReference type="Proteomes" id="UP000019375"/>
    </source>
</evidence>
<organism evidence="3 4">
    <name type="scientific">Zygosaccharomyces bailii (strain CLIB 213 / ATCC 58445 / CBS 680 / BCRC 21525 / NBRC 1098 / NCYC 1416 / NRRL Y-2227)</name>
    <dbReference type="NCBI Taxonomy" id="1333698"/>
    <lineage>
        <taxon>Eukaryota</taxon>
        <taxon>Fungi</taxon>
        <taxon>Dikarya</taxon>
        <taxon>Ascomycota</taxon>
        <taxon>Saccharomycotina</taxon>
        <taxon>Saccharomycetes</taxon>
        <taxon>Saccharomycetales</taxon>
        <taxon>Saccharomycetaceae</taxon>
        <taxon>Zygosaccharomyces</taxon>
    </lineage>
</organism>
<dbReference type="AlphaFoldDB" id="A0A8J2T2E5"/>
<sequence>MSDEENYDDFMMSDEDGMVEMEDDDDEFDADQGSSSMKAEDLYEMGVYYVEEQDWNNALTTLEKVVELAEGRAPLRFKALVQILKLRAAKMHYNDLTSGPILQACEDVARVAGVEMVAELGPLATELFPLPRGFLFDETPTDVLALPRVELQLECLDKLQNGPQLQDELHLRRCALQVWYDRLRLGTNSYAPLHDSQADVAKIEQYCLDHAASVDAEADAFYVSMVSVVLQCYICHCVLNPASRHVFEESRFSEFLQVVEEHGQRSLTLSQSLGIMLQLPLAKALLLMWQGASDVAELKKLFWTCLRQVEEVGGPSTFASRFEKFILCGFIFSCMILYRDSSSSAGGGVASGPANGTASDTASERVNPFDLEYIKAHGELPLVRVLSDAYSHFVHLRLQPLCDSIEQLPLEEDTLHHLLGQLIDRIYYAAQIAKLWTRIAPVFSCISLQDIQHMLQIGETLPPRDYLLTVLMRSIMSDRAAVFYKLDLTRDLVYFGAENKLPLSASAKQGFALGALERGNDVGLWHSTTRLKGITAHAFFEHLQRERVGDSAHSGQSSFQSRACNNGDLYGELARCAFRGLSL</sequence>
<proteinExistence type="predicted"/>
<name>A0A8J2T2E5_ZYGB2</name>
<evidence type="ECO:0000256" key="1">
    <source>
        <dbReference type="PROSITE-ProRule" id="PRU00339"/>
    </source>
</evidence>
<protein>
    <submittedName>
        <fullName evidence="3">BN860_12178g1_1</fullName>
    </submittedName>
</protein>
<keyword evidence="4" id="KW-1185">Reference proteome</keyword>
<feature type="repeat" description="TPR" evidence="1">
    <location>
        <begin position="39"/>
        <end position="72"/>
    </location>
</feature>
<dbReference type="EMBL" id="HG316454">
    <property type="protein sequence ID" value="CDF87687.1"/>
    <property type="molecule type" value="Genomic_DNA"/>
</dbReference>
<dbReference type="PROSITE" id="PS50005">
    <property type="entry name" value="TPR"/>
    <property type="match status" value="1"/>
</dbReference>
<dbReference type="OrthoDB" id="4047547at2759"/>
<gene>
    <name evidence="3" type="ORF">BN860_12178g</name>
</gene>
<reference evidence="4" key="1">
    <citation type="journal article" date="2013" name="Genome Announc.">
        <title>Genome sequence of the food spoilage yeast Zygosaccharomyces bailii CLIB 213(T).</title>
        <authorList>
            <person name="Galeote V."/>
            <person name="Bigey F."/>
            <person name="Devillers H."/>
            <person name="Neuveglise C."/>
            <person name="Dequin S."/>
        </authorList>
    </citation>
    <scope>NUCLEOTIDE SEQUENCE [LARGE SCALE GENOMIC DNA]</scope>
    <source>
        <strain evidence="4">CLIB 213 / ATCC 58445 / CBS 680 / CCRC 21525 / NBRC 1098 / NCYC 1416 / NRRL Y-2227</strain>
    </source>
</reference>
<keyword evidence="1" id="KW-0802">TPR repeat</keyword>
<feature type="compositionally biased region" description="Acidic residues" evidence="2">
    <location>
        <begin position="1"/>
        <end position="30"/>
    </location>
</feature>
<dbReference type="Proteomes" id="UP000019375">
    <property type="component" value="Unassembled WGS sequence"/>
</dbReference>
<evidence type="ECO:0000313" key="3">
    <source>
        <dbReference type="EMBL" id="CDF87687.1"/>
    </source>
</evidence>